<dbReference type="InParanoid" id="A0A0H2S5L7"/>
<dbReference type="OrthoDB" id="341421at2759"/>
<name>A0A0H2S5L7_9AGAM</name>
<dbReference type="InterPro" id="IPR002893">
    <property type="entry name" value="Znf_MYND"/>
</dbReference>
<dbReference type="Pfam" id="PF01753">
    <property type="entry name" value="zf-MYND"/>
    <property type="match status" value="1"/>
</dbReference>
<reference evidence="6 7" key="1">
    <citation type="submission" date="2015-04" db="EMBL/GenBank/DDBJ databases">
        <title>Complete genome sequence of Schizopora paradoxa KUC8140, a cosmopolitan wood degrader in East Asia.</title>
        <authorList>
            <consortium name="DOE Joint Genome Institute"/>
            <person name="Min B."/>
            <person name="Park H."/>
            <person name="Jang Y."/>
            <person name="Kim J.-J."/>
            <person name="Kim K.H."/>
            <person name="Pangilinan J."/>
            <person name="Lipzen A."/>
            <person name="Riley R."/>
            <person name="Grigoriev I.V."/>
            <person name="Spatafora J.W."/>
            <person name="Choi I.-G."/>
        </authorList>
    </citation>
    <scope>NUCLEOTIDE SEQUENCE [LARGE SCALE GENOMIC DNA]</scope>
    <source>
        <strain evidence="6 7">KUC8140</strain>
    </source>
</reference>
<dbReference type="STRING" id="27342.A0A0H2S5L7"/>
<evidence type="ECO:0000256" key="1">
    <source>
        <dbReference type="ARBA" id="ARBA00022723"/>
    </source>
</evidence>
<dbReference type="SUPFAM" id="SSF144232">
    <property type="entry name" value="HIT/MYND zinc finger-like"/>
    <property type="match status" value="1"/>
</dbReference>
<dbReference type="AlphaFoldDB" id="A0A0H2S5L7"/>
<keyword evidence="1" id="KW-0479">Metal-binding</keyword>
<proteinExistence type="predicted"/>
<dbReference type="GO" id="GO:0008270">
    <property type="term" value="F:zinc ion binding"/>
    <property type="evidence" value="ECO:0007669"/>
    <property type="project" value="UniProtKB-KW"/>
</dbReference>
<evidence type="ECO:0000259" key="5">
    <source>
        <dbReference type="PROSITE" id="PS50865"/>
    </source>
</evidence>
<evidence type="ECO:0000256" key="4">
    <source>
        <dbReference type="PROSITE-ProRule" id="PRU00134"/>
    </source>
</evidence>
<dbReference type="Gene3D" id="6.10.140.2220">
    <property type="match status" value="1"/>
</dbReference>
<evidence type="ECO:0000313" key="7">
    <source>
        <dbReference type="Proteomes" id="UP000053477"/>
    </source>
</evidence>
<sequence length="739" mass="83983">MSCADCDHCKADLARFLNDPIKCIKSAGRDTPQSLEDLRTVVFNGSKTPPQHVDAALSMFFAHLSAGDQSNFDPVKPTPPRLRRYEERAFLSMAGLSAIFKSYTSFSVAPFQILVDKWPKIRKWIHHLFYRALSKGDIDFSSMSEDELRCSMMEDDWSVYHMVVRILMVLRQDTEFFTTELMEGGNFTLMVKLWARMVHASSSVSVEHRRMATLLFADCIYFVSVAGNPNPAAQLIDEVNGGAKAIAAYIVKPLSDAASMPPYEFSTQADFLAPTILLIHRLVVEVRSTGNAYEKSGFGPAFFDNPNTNPKRFVAEILKKYTAIYAYGDPPLVLREIVGISFQLCDALLLHPDAVAFIIKLLDDGLLDAYANMAQCLQRLTGLETKPATLLLKDKIGCFLVHGAVIKASKNALHRLERDRKKDYMALRDADSGLKDAWQYFTGNAFERAIFKGLYDSKYRKADKLSCGHCLVSMNEQTLKKCSGCKFVHYCSTECQRNDWKEHRMQCKILTQSPEVYQLTMDTKHFQDRLVRHDVYRHLPGLNALAKHDPRTRDDDVLLAYRMDYTTAPPTFSVFPAVDVANDDTYNGTWLANNPVSQADRRKLVEIVKGAKGEARIVQVKMYVYMGTRSPTLTFRSIWTDVFNPCFPAVPLTFNPERPRAVDEENKPLDVQFDYTDNVMVDAMHGRVLPFEELRLFVRGLVHPKSIDQDKTLFERVDDAVKRRKDQKETPHLHEQSGH</sequence>
<keyword evidence="3" id="KW-0862">Zinc</keyword>
<evidence type="ECO:0000256" key="2">
    <source>
        <dbReference type="ARBA" id="ARBA00022771"/>
    </source>
</evidence>
<feature type="domain" description="MYND-type" evidence="5">
    <location>
        <begin position="467"/>
        <end position="507"/>
    </location>
</feature>
<dbReference type="PROSITE" id="PS01360">
    <property type="entry name" value="ZF_MYND_1"/>
    <property type="match status" value="1"/>
</dbReference>
<organism evidence="6 7">
    <name type="scientific">Schizopora paradoxa</name>
    <dbReference type="NCBI Taxonomy" id="27342"/>
    <lineage>
        <taxon>Eukaryota</taxon>
        <taxon>Fungi</taxon>
        <taxon>Dikarya</taxon>
        <taxon>Basidiomycota</taxon>
        <taxon>Agaricomycotina</taxon>
        <taxon>Agaricomycetes</taxon>
        <taxon>Hymenochaetales</taxon>
        <taxon>Schizoporaceae</taxon>
        <taxon>Schizopora</taxon>
    </lineage>
</organism>
<dbReference type="PROSITE" id="PS50865">
    <property type="entry name" value="ZF_MYND_2"/>
    <property type="match status" value="1"/>
</dbReference>
<evidence type="ECO:0000313" key="6">
    <source>
        <dbReference type="EMBL" id="KLO19545.1"/>
    </source>
</evidence>
<protein>
    <recommendedName>
        <fullName evidence="5">MYND-type domain-containing protein</fullName>
    </recommendedName>
</protein>
<evidence type="ECO:0000256" key="3">
    <source>
        <dbReference type="ARBA" id="ARBA00022833"/>
    </source>
</evidence>
<dbReference type="Proteomes" id="UP000053477">
    <property type="component" value="Unassembled WGS sequence"/>
</dbReference>
<dbReference type="EMBL" id="KQ085886">
    <property type="protein sequence ID" value="KLO19545.1"/>
    <property type="molecule type" value="Genomic_DNA"/>
</dbReference>
<keyword evidence="2 4" id="KW-0863">Zinc-finger</keyword>
<gene>
    <name evidence="6" type="ORF">SCHPADRAFT_992784</name>
</gene>
<accession>A0A0H2S5L7</accession>
<keyword evidence="7" id="KW-1185">Reference proteome</keyword>